<dbReference type="AlphaFoldDB" id="Q962M9"/>
<dbReference type="VEuPathDB" id="PlasmoDB:PVP01_0838100"/>
<gene>
    <name evidence="2" type="primary">PV1H14025c</name>
</gene>
<feature type="transmembrane region" description="Helical" evidence="1">
    <location>
        <begin position="235"/>
        <end position="261"/>
    </location>
</feature>
<organism evidence="2">
    <name type="scientific">Plasmodium vivax</name>
    <name type="common">malaria parasite P. vivax</name>
    <dbReference type="NCBI Taxonomy" id="5855"/>
    <lineage>
        <taxon>Eukaryota</taxon>
        <taxon>Sar</taxon>
        <taxon>Alveolata</taxon>
        <taxon>Apicomplexa</taxon>
        <taxon>Aconoidasida</taxon>
        <taxon>Haemosporida</taxon>
        <taxon>Plasmodiidae</taxon>
        <taxon>Plasmodium</taxon>
        <taxon>Plasmodium (Plasmodium)</taxon>
    </lineage>
</organism>
<name>Q962M9_PLAVI</name>
<protein>
    <submittedName>
        <fullName evidence="2">PV1H14025_P</fullName>
    </submittedName>
</protein>
<accession>Q962M9</accession>
<keyword evidence="1" id="KW-0812">Transmembrane</keyword>
<proteinExistence type="predicted"/>
<evidence type="ECO:0000313" key="2">
    <source>
        <dbReference type="EMBL" id="AAF99451.1"/>
    </source>
</evidence>
<dbReference type="VEuPathDB" id="PlasmoDB:PVPAM_080050500"/>
<keyword evidence="1" id="KW-1133">Transmembrane helix</keyword>
<feature type="transmembrane region" description="Helical" evidence="1">
    <location>
        <begin position="16"/>
        <end position="33"/>
    </location>
</feature>
<dbReference type="HOGENOM" id="CLU_1067408_0_0_1"/>
<evidence type="ECO:0000256" key="1">
    <source>
        <dbReference type="SAM" id="Phobius"/>
    </source>
</evidence>
<dbReference type="VEuPathDB" id="PlasmoDB:PVX_119230"/>
<reference evidence="2" key="1">
    <citation type="journal article" date="2001" name="Mol. Biochem. Parasitol.">
        <title>The sequence of a 200 kb portion of a Plasmodium vivax chromosome reveals a high degree of conservation with Plasmodium falciparum chromosome 3.</title>
        <authorList>
            <person name="Tchavtchitch M."/>
            <person name="Fischer K."/>
            <person name="Huestis R."/>
            <person name="Saul A."/>
        </authorList>
    </citation>
    <scope>NUCLEOTIDE SEQUENCE</scope>
</reference>
<keyword evidence="1" id="KW-0472">Membrane</keyword>
<dbReference type="EMBL" id="AY003872">
    <property type="protein sequence ID" value="AAF99451.1"/>
    <property type="molecule type" value="Genomic_DNA"/>
</dbReference>
<sequence>MATVKKCLSKEKKTKFPIFLNIYVVTLLIWTLQCFNNNVRFVKIEKSAKNCFLNKSCKGNGSYYNADGTSLKRVKNRSLGQRGGSFFGPEMEILKDTVVNYLLRNTKKNNNDDRKEMKPEVVEPRYDHPPPRNYRDHHYHNGHEDIRAHDNYDIRDGRVHGKHNRQGPEVMSYYIPEGGSDKDRMIQPVYYPTQPAPQRMRYNDNSNTSMISYLKHFLLEQQLFASPVLNKMAPVFFLMFLYYVISAIISNFRHIIALYFLAKIVKLHYNSNN</sequence>
<dbReference type="VEuPathDB" id="PlasmoDB:PVW1_080043800"/>